<name>A0AAU6R5C9_9CAUD</name>
<dbReference type="EMBL" id="OR756648">
    <property type="protein sequence ID" value="WZE63415.1"/>
    <property type="molecule type" value="Genomic_DNA"/>
</dbReference>
<evidence type="ECO:0000313" key="1">
    <source>
        <dbReference type="EMBL" id="WZE63415.1"/>
    </source>
</evidence>
<accession>A0AAU6R5C9</accession>
<reference evidence="1" key="1">
    <citation type="submission" date="2023-10" db="EMBL/GenBank/DDBJ databases">
        <title>Two new lytic phages for Micrococcus sp. strain 1402.</title>
        <authorList>
            <person name="Petrzik K."/>
        </authorList>
    </citation>
    <scope>NUCLEOTIDE SEQUENCE</scope>
</reference>
<organism evidence="1">
    <name type="scientific">Micrococcus phage Olihed</name>
    <dbReference type="NCBI Taxonomy" id="3092209"/>
    <lineage>
        <taxon>Viruses</taxon>
        <taxon>Duplodnaviria</taxon>
        <taxon>Heunggongvirae</taxon>
        <taxon>Uroviricota</taxon>
        <taxon>Caudoviricetes</taxon>
    </lineage>
</organism>
<sequence>MALAYAVIFASTELFDRHRRDTVQEAQRAADQKFEAIAQQNRLTMVTRNPEPRVMTYPEMRNAFPGVNLDGIVGLYFTADIT</sequence>
<proteinExistence type="predicted"/>
<evidence type="ECO:0008006" key="2">
    <source>
        <dbReference type="Google" id="ProtNLM"/>
    </source>
</evidence>
<protein>
    <recommendedName>
        <fullName evidence="2">Minor tail protein</fullName>
    </recommendedName>
</protein>